<name>W7D8P2_9LIST</name>
<dbReference type="SMART" id="SM00490">
    <property type="entry name" value="HELICc"/>
    <property type="match status" value="1"/>
</dbReference>
<sequence>MNINYFRDIETNILENESLREPQKQAYYEVYEHFIRKESDKHAIVVLPTGVGKTGLMSILPYNISSGRVLIIAPQLTVKDTIVKQLDSSSSQNFLTKLGIITNPHNLPQMIEYDGENTPQSILDMANIVITNIQKLQSRNNSSLLRRLPKDYFDMIIIDEGHHSAAKTWLENLDHFSKAKVVKITATPYRSDNKPLSGELIYKYKLSQAMAKGYVKSLEKFDYIPQELRLTIDKNEDKTYSVQEILDLNLKDNDWITRTVAYSDDCKRDVVLESIALLNEKRRGTTVPHKIIAVASNIDEAIKIEQMYKDQGVEAVIIHSDLGEFEKRRAFSDIENNRVKVVVNINMMGEGYDHKYLSVAAIFRVFKNLSPYEQFIGRILRVIPDNEVVKASDNIGSVVVHKNLGLDELWEYYKRQLQESDIIKELKEFDDEIIPEDPKKIGELSEARVLDVGGAFDNGQGELRKSSYLTTELIKENQREEKERNEKIKSLQELLNISKNEAIQVIDQADSNNSVHKRPDLFYNEKRKNIDVDIRERYVPEILVAANLELDGSELKDNPIFKANNYRWIPQRIKVNGGMLATYFNHYLKTQIGAAKKDWTLEDYDQAFGLLDQQAEYVKTFLACEGED</sequence>
<proteinExistence type="predicted"/>
<dbReference type="InterPro" id="IPR014001">
    <property type="entry name" value="Helicase_ATP-bd"/>
</dbReference>
<dbReference type="EMBL" id="AODL01000007">
    <property type="protein sequence ID" value="EUJ45582.1"/>
    <property type="molecule type" value="Genomic_DNA"/>
</dbReference>
<dbReference type="OrthoDB" id="9802848at2"/>
<dbReference type="SUPFAM" id="SSF52540">
    <property type="entry name" value="P-loop containing nucleoside triphosphate hydrolases"/>
    <property type="match status" value="1"/>
</dbReference>
<accession>W7D8P2</accession>
<gene>
    <name evidence="3" type="ORF">PRIP_06998</name>
</gene>
<dbReference type="PROSITE" id="PS51194">
    <property type="entry name" value="HELICASE_CTER"/>
    <property type="match status" value="1"/>
</dbReference>
<keyword evidence="4" id="KW-1185">Reference proteome</keyword>
<dbReference type="AlphaFoldDB" id="W7D8P2"/>
<dbReference type="PANTHER" id="PTHR47396">
    <property type="entry name" value="TYPE I RESTRICTION ENZYME ECOKI R PROTEIN"/>
    <property type="match status" value="1"/>
</dbReference>
<dbReference type="PROSITE" id="PS51192">
    <property type="entry name" value="HELICASE_ATP_BIND_1"/>
    <property type="match status" value="1"/>
</dbReference>
<reference evidence="3 4" key="1">
    <citation type="journal article" date="2014" name="Int. J. Syst. Evol. Microbiol.">
        <title>Listeria floridensis sp. nov., Listeria aquatica sp. nov., Listeria cornellensis sp. nov., Listeria riparia sp. nov. and Listeria grandensis sp. nov., from agricultural and natural environments.</title>
        <authorList>
            <person name="den Bakker H.C."/>
            <person name="Warchocki S."/>
            <person name="Wright E.M."/>
            <person name="Allred A.F."/>
            <person name="Ahlstrom C."/>
            <person name="Manuel C.S."/>
            <person name="Stasiewicz M.J."/>
            <person name="Burrell A."/>
            <person name="Roof S."/>
            <person name="Strawn L."/>
            <person name="Fortes E.D."/>
            <person name="Nightingale K.K."/>
            <person name="Kephart D."/>
            <person name="Wiedmann M."/>
        </authorList>
    </citation>
    <scope>NUCLEOTIDE SEQUENCE [LARGE SCALE GENOMIC DNA]</scope>
    <source>
        <strain evidence="3 4">FSL S10-1204</strain>
    </source>
</reference>
<dbReference type="InterPro" id="IPR050742">
    <property type="entry name" value="Helicase_Restrict-Modif_Enz"/>
</dbReference>
<evidence type="ECO:0000313" key="3">
    <source>
        <dbReference type="EMBL" id="EUJ45582.1"/>
    </source>
</evidence>
<dbReference type="RefSeq" id="WP_036100252.1">
    <property type="nucleotide sequence ID" value="NZ_AODL01000007.1"/>
</dbReference>
<protein>
    <submittedName>
        <fullName evidence="3">Type III restriction protein res subunit</fullName>
    </submittedName>
</protein>
<dbReference type="InterPro" id="IPR006935">
    <property type="entry name" value="Helicase/UvrB_N"/>
</dbReference>
<dbReference type="GO" id="GO:0003677">
    <property type="term" value="F:DNA binding"/>
    <property type="evidence" value="ECO:0007669"/>
    <property type="project" value="InterPro"/>
</dbReference>
<organism evidence="3 4">
    <name type="scientific">Listeria riparia FSL S10-1204</name>
    <dbReference type="NCBI Taxonomy" id="1265816"/>
    <lineage>
        <taxon>Bacteria</taxon>
        <taxon>Bacillati</taxon>
        <taxon>Bacillota</taxon>
        <taxon>Bacilli</taxon>
        <taxon>Bacillales</taxon>
        <taxon>Listeriaceae</taxon>
        <taxon>Listeria</taxon>
    </lineage>
</organism>
<dbReference type="PATRIC" id="fig|1265816.5.peg.1384"/>
<dbReference type="GO" id="GO:0016787">
    <property type="term" value="F:hydrolase activity"/>
    <property type="evidence" value="ECO:0007669"/>
    <property type="project" value="InterPro"/>
</dbReference>
<dbReference type="GO" id="GO:0005829">
    <property type="term" value="C:cytosol"/>
    <property type="evidence" value="ECO:0007669"/>
    <property type="project" value="TreeGrafter"/>
</dbReference>
<feature type="domain" description="Helicase C-terminal" evidence="2">
    <location>
        <begin position="279"/>
        <end position="445"/>
    </location>
</feature>
<dbReference type="GO" id="GO:0005524">
    <property type="term" value="F:ATP binding"/>
    <property type="evidence" value="ECO:0007669"/>
    <property type="project" value="InterPro"/>
</dbReference>
<evidence type="ECO:0000313" key="4">
    <source>
        <dbReference type="Proteomes" id="UP000019248"/>
    </source>
</evidence>
<dbReference type="Pfam" id="PF00271">
    <property type="entry name" value="Helicase_C"/>
    <property type="match status" value="1"/>
</dbReference>
<dbReference type="InterPro" id="IPR001650">
    <property type="entry name" value="Helicase_C-like"/>
</dbReference>
<evidence type="ECO:0000259" key="1">
    <source>
        <dbReference type="PROSITE" id="PS51192"/>
    </source>
</evidence>
<dbReference type="Proteomes" id="UP000019248">
    <property type="component" value="Unassembled WGS sequence"/>
</dbReference>
<feature type="domain" description="Helicase ATP-binding" evidence="1">
    <location>
        <begin position="34"/>
        <end position="206"/>
    </location>
</feature>
<dbReference type="PANTHER" id="PTHR47396:SF1">
    <property type="entry name" value="ATP-DEPENDENT HELICASE IRC3-RELATED"/>
    <property type="match status" value="1"/>
</dbReference>
<dbReference type="SMART" id="SM00487">
    <property type="entry name" value="DEXDc"/>
    <property type="match status" value="1"/>
</dbReference>
<dbReference type="Pfam" id="PF04851">
    <property type="entry name" value="ResIII"/>
    <property type="match status" value="1"/>
</dbReference>
<dbReference type="Gene3D" id="3.40.50.300">
    <property type="entry name" value="P-loop containing nucleotide triphosphate hydrolases"/>
    <property type="match status" value="2"/>
</dbReference>
<dbReference type="InterPro" id="IPR027417">
    <property type="entry name" value="P-loop_NTPase"/>
</dbReference>
<evidence type="ECO:0000259" key="2">
    <source>
        <dbReference type="PROSITE" id="PS51194"/>
    </source>
</evidence>
<comment type="caution">
    <text evidence="3">The sequence shown here is derived from an EMBL/GenBank/DDBJ whole genome shotgun (WGS) entry which is preliminary data.</text>
</comment>